<feature type="signal peptide" evidence="4">
    <location>
        <begin position="1"/>
        <end position="26"/>
    </location>
</feature>
<evidence type="ECO:0008006" key="11">
    <source>
        <dbReference type="Google" id="ProtNLM"/>
    </source>
</evidence>
<dbReference type="Pfam" id="PF24568">
    <property type="entry name" value="CC_PcsB"/>
    <property type="match status" value="1"/>
</dbReference>
<dbReference type="InterPro" id="IPR059180">
    <property type="entry name" value="3D_YorM"/>
</dbReference>
<gene>
    <name evidence="8" type="ORF">E4031_09110</name>
    <name evidence="7" type="ORF">E4Z98_00275</name>
</gene>
<feature type="coiled-coil region" evidence="2">
    <location>
        <begin position="29"/>
        <end position="84"/>
    </location>
</feature>
<dbReference type="Gene3D" id="2.40.40.10">
    <property type="entry name" value="RlpA-like domain"/>
    <property type="match status" value="1"/>
</dbReference>
<keyword evidence="9" id="KW-1185">Reference proteome</keyword>
<evidence type="ECO:0000256" key="4">
    <source>
        <dbReference type="SAM" id="SignalP"/>
    </source>
</evidence>
<organism evidence="8 10">
    <name type="scientific">Vagococcus xieshaowenii</name>
    <dbReference type="NCBI Taxonomy" id="2562451"/>
    <lineage>
        <taxon>Bacteria</taxon>
        <taxon>Bacillati</taxon>
        <taxon>Bacillota</taxon>
        <taxon>Bacilli</taxon>
        <taxon>Lactobacillales</taxon>
        <taxon>Enterococcaceae</taxon>
        <taxon>Vagococcus</taxon>
    </lineage>
</organism>
<evidence type="ECO:0000256" key="1">
    <source>
        <dbReference type="ARBA" id="ARBA00022729"/>
    </source>
</evidence>
<reference evidence="8 10" key="1">
    <citation type="submission" date="2019-03" db="EMBL/GenBank/DDBJ databases">
        <title>Vagococcus sp. was isolated fron gut of Carduelis flavirostris.</title>
        <authorList>
            <person name="Ge Y."/>
        </authorList>
    </citation>
    <scope>NUCLEOTIDE SEQUENCE [LARGE SCALE GENOMIC DNA]</scope>
    <source>
        <strain evidence="8 10">CF-210</strain>
    </source>
</reference>
<evidence type="ECO:0000259" key="6">
    <source>
        <dbReference type="Pfam" id="PF24568"/>
    </source>
</evidence>
<dbReference type="GO" id="GO:0009254">
    <property type="term" value="P:peptidoglycan turnover"/>
    <property type="evidence" value="ECO:0007669"/>
    <property type="project" value="InterPro"/>
</dbReference>
<dbReference type="AlphaFoldDB" id="A0AAJ5JLD6"/>
<evidence type="ECO:0000259" key="5">
    <source>
        <dbReference type="Pfam" id="PF06725"/>
    </source>
</evidence>
<dbReference type="Gene3D" id="6.10.250.3150">
    <property type="match status" value="1"/>
</dbReference>
<dbReference type="Proteomes" id="UP000296883">
    <property type="component" value="Chromosome"/>
</dbReference>
<dbReference type="PANTHER" id="PTHR39160">
    <property type="entry name" value="CELL WALL-BINDING PROTEIN YOCH"/>
    <property type="match status" value="1"/>
</dbReference>
<evidence type="ECO:0000313" key="9">
    <source>
        <dbReference type="Proteomes" id="UP000296883"/>
    </source>
</evidence>
<sequence>MKIKKVTLAITLMSLLTSSFSFTVNADTISDIKQQEEAAQSKAEQIDNDINQTLAEVNEKYTLLANLDKKIKKSEATIKETEVSIEKTKVTIEKRKDTAAKRFQTMQLNGSQLDSFGAILSASNVSDFLSRLYAISVIQGAENSKVSALISEQEKLESLEKTLADTQTELQEQQASVKTEKQELDQKVSSLQATYEENKELLTQLATKRAAAEAVKKAEEEAAKKAAAEAKAKEEAKKAAAKQAEAEVAKKSTESSRVTESQSTSSQASSSESSNVTTQAPKEPSSDKETSNTTDTAPQQESSKEPEVSKPEPQPDPEPQPEPEKPSVSQGIAGQATAYLATGNLTATGTVPTPGRTIAVDPSTIPLGSLVQITVPSMPQYNGVYRAEDTGGAVHGNIIDIFFSNEADAIHFGRRAIYFTVM</sequence>
<dbReference type="EMBL" id="SRHU01000035">
    <property type="protein sequence ID" value="TFZ39454.1"/>
    <property type="molecule type" value="Genomic_DNA"/>
</dbReference>
<accession>A0AAJ5JLD6</accession>
<evidence type="ECO:0000256" key="3">
    <source>
        <dbReference type="SAM" id="MobiDB-lite"/>
    </source>
</evidence>
<dbReference type="GO" id="GO:0019867">
    <property type="term" value="C:outer membrane"/>
    <property type="evidence" value="ECO:0007669"/>
    <property type="project" value="InterPro"/>
</dbReference>
<dbReference type="RefSeq" id="WP_135255137.1">
    <property type="nucleotide sequence ID" value="NZ_CP038865.1"/>
</dbReference>
<dbReference type="GO" id="GO:0004553">
    <property type="term" value="F:hydrolase activity, hydrolyzing O-glycosyl compounds"/>
    <property type="evidence" value="ECO:0007669"/>
    <property type="project" value="InterPro"/>
</dbReference>
<reference evidence="7 9" key="2">
    <citation type="journal article" date="2020" name="Int. J. Syst. Evol. Microbiol.">
        <title>Vagococcus xieshaowenii sp. nov., isolated from snow finch (Montifringilla taczanowskii) cloacal content.</title>
        <authorList>
            <person name="Ge Y."/>
            <person name="Yang J."/>
            <person name="Lai X.H."/>
            <person name="Zhang G."/>
            <person name="Jin D."/>
            <person name="Lu S."/>
            <person name="Wang B."/>
            <person name="Huang Y."/>
            <person name="Huang Y."/>
            <person name="Ren Z."/>
            <person name="Zhang X."/>
            <person name="Xu J."/>
        </authorList>
    </citation>
    <scope>NUCLEOTIDE SEQUENCE [LARGE SCALE GENOMIC DNA]</scope>
    <source>
        <strain evidence="7">Personal::cf-49</strain>
        <strain evidence="9">personal::cf-49</strain>
    </source>
</reference>
<feature type="domain" description="Peptidoglycan hydrolase PcsB coiled-coil" evidence="6">
    <location>
        <begin position="85"/>
        <end position="157"/>
    </location>
</feature>
<dbReference type="SUPFAM" id="SSF50685">
    <property type="entry name" value="Barwin-like endoglucanases"/>
    <property type="match status" value="1"/>
</dbReference>
<evidence type="ECO:0000313" key="10">
    <source>
        <dbReference type="Proteomes" id="UP000297725"/>
    </source>
</evidence>
<proteinExistence type="predicted"/>
<evidence type="ECO:0000313" key="8">
    <source>
        <dbReference type="EMBL" id="TFZ39454.1"/>
    </source>
</evidence>
<keyword evidence="1 4" id="KW-0732">Signal</keyword>
<name>A0AAJ5JLD6_9ENTE</name>
<feature type="compositionally biased region" description="Low complexity" evidence="3">
    <location>
        <begin position="255"/>
        <end position="274"/>
    </location>
</feature>
<dbReference type="InterPro" id="IPR057309">
    <property type="entry name" value="PcsB_CC"/>
</dbReference>
<dbReference type="CDD" id="cd14667">
    <property type="entry name" value="3D_containing_proteins"/>
    <property type="match status" value="1"/>
</dbReference>
<evidence type="ECO:0000256" key="2">
    <source>
        <dbReference type="SAM" id="Coils"/>
    </source>
</evidence>
<protein>
    <recommendedName>
        <fullName evidence="11">3D domain-containing protein</fullName>
    </recommendedName>
</protein>
<keyword evidence="2" id="KW-0175">Coiled coil</keyword>
<dbReference type="InterPro" id="IPR051933">
    <property type="entry name" value="Resuscitation_pf_RpfB"/>
</dbReference>
<dbReference type="Proteomes" id="UP000297725">
    <property type="component" value="Unassembled WGS sequence"/>
</dbReference>
<evidence type="ECO:0000313" key="7">
    <source>
        <dbReference type="EMBL" id="QCA27866.1"/>
    </source>
</evidence>
<dbReference type="PANTHER" id="PTHR39160:SF4">
    <property type="entry name" value="RESUSCITATION-PROMOTING FACTOR RPFB"/>
    <property type="match status" value="1"/>
</dbReference>
<feature type="chain" id="PRO_5042574269" description="3D domain-containing protein" evidence="4">
    <location>
        <begin position="27"/>
        <end position="422"/>
    </location>
</feature>
<dbReference type="EMBL" id="CP038865">
    <property type="protein sequence ID" value="QCA27866.1"/>
    <property type="molecule type" value="Genomic_DNA"/>
</dbReference>
<feature type="domain" description="3D" evidence="5">
    <location>
        <begin position="356"/>
        <end position="421"/>
    </location>
</feature>
<feature type="compositionally biased region" description="Basic and acidic residues" evidence="3">
    <location>
        <begin position="224"/>
        <end position="254"/>
    </location>
</feature>
<feature type="region of interest" description="Disordered" evidence="3">
    <location>
        <begin position="224"/>
        <end position="331"/>
    </location>
</feature>
<dbReference type="InterPro" id="IPR036908">
    <property type="entry name" value="RlpA-like_sf"/>
</dbReference>
<dbReference type="InterPro" id="IPR010611">
    <property type="entry name" value="3D_dom"/>
</dbReference>
<dbReference type="Pfam" id="PF06725">
    <property type="entry name" value="3D"/>
    <property type="match status" value="1"/>
</dbReference>